<dbReference type="EMBL" id="KQ086106">
    <property type="protein sequence ID" value="KLO08098.1"/>
    <property type="molecule type" value="Genomic_DNA"/>
</dbReference>
<proteinExistence type="predicted"/>
<organism evidence="1 2">
    <name type="scientific">Schizopora paradoxa</name>
    <dbReference type="NCBI Taxonomy" id="27342"/>
    <lineage>
        <taxon>Eukaryota</taxon>
        <taxon>Fungi</taxon>
        <taxon>Dikarya</taxon>
        <taxon>Basidiomycota</taxon>
        <taxon>Agaricomycotina</taxon>
        <taxon>Agaricomycetes</taxon>
        <taxon>Hymenochaetales</taxon>
        <taxon>Schizoporaceae</taxon>
        <taxon>Schizopora</taxon>
    </lineage>
</organism>
<sequence>MKSCISSMRRSTNHPVLYFRKRPVGIHSMCLIERFYTLSAVWLSPPADACTLTKR</sequence>
<evidence type="ECO:0000313" key="2">
    <source>
        <dbReference type="Proteomes" id="UP000053477"/>
    </source>
</evidence>
<protein>
    <submittedName>
        <fullName evidence="1">Uncharacterized protein</fullName>
    </submittedName>
</protein>
<accession>A0A0H2REY6</accession>
<evidence type="ECO:0000313" key="1">
    <source>
        <dbReference type="EMBL" id="KLO08098.1"/>
    </source>
</evidence>
<gene>
    <name evidence="1" type="ORF">SCHPADRAFT_908894</name>
</gene>
<name>A0A0H2REY6_9AGAM</name>
<dbReference type="InParanoid" id="A0A0H2REY6"/>
<dbReference type="AlphaFoldDB" id="A0A0H2REY6"/>
<keyword evidence="2" id="KW-1185">Reference proteome</keyword>
<reference evidence="1 2" key="1">
    <citation type="submission" date="2015-04" db="EMBL/GenBank/DDBJ databases">
        <title>Complete genome sequence of Schizopora paradoxa KUC8140, a cosmopolitan wood degrader in East Asia.</title>
        <authorList>
            <consortium name="DOE Joint Genome Institute"/>
            <person name="Min B."/>
            <person name="Park H."/>
            <person name="Jang Y."/>
            <person name="Kim J.-J."/>
            <person name="Kim K.H."/>
            <person name="Pangilinan J."/>
            <person name="Lipzen A."/>
            <person name="Riley R."/>
            <person name="Grigoriev I.V."/>
            <person name="Spatafora J.W."/>
            <person name="Choi I.-G."/>
        </authorList>
    </citation>
    <scope>NUCLEOTIDE SEQUENCE [LARGE SCALE GENOMIC DNA]</scope>
    <source>
        <strain evidence="1 2">KUC8140</strain>
    </source>
</reference>
<dbReference type="Proteomes" id="UP000053477">
    <property type="component" value="Unassembled WGS sequence"/>
</dbReference>